<dbReference type="Proteomes" id="UP000324222">
    <property type="component" value="Unassembled WGS sequence"/>
</dbReference>
<protein>
    <submittedName>
        <fullName evidence="1">Uncharacterized protein</fullName>
    </submittedName>
</protein>
<sequence>MLAEVEDGEHRRNVNKALIFYRTLPHLANKRLVRRRRRVSSLELAVMLKVNLKDACGRVCDAAGLLHSAAHVAQHLFQHILNLQEKVWTGVREQANDHGNSLFCSRDEVNSCPHMAALCSPQCQLLRTLYWQLQRFL</sequence>
<evidence type="ECO:0000313" key="2">
    <source>
        <dbReference type="Proteomes" id="UP000324222"/>
    </source>
</evidence>
<dbReference type="AlphaFoldDB" id="A0A5B7E017"/>
<evidence type="ECO:0000313" key="1">
    <source>
        <dbReference type="EMBL" id="MPC26815.1"/>
    </source>
</evidence>
<organism evidence="1 2">
    <name type="scientific">Portunus trituberculatus</name>
    <name type="common">Swimming crab</name>
    <name type="synonym">Neptunus trituberculatus</name>
    <dbReference type="NCBI Taxonomy" id="210409"/>
    <lineage>
        <taxon>Eukaryota</taxon>
        <taxon>Metazoa</taxon>
        <taxon>Ecdysozoa</taxon>
        <taxon>Arthropoda</taxon>
        <taxon>Crustacea</taxon>
        <taxon>Multicrustacea</taxon>
        <taxon>Malacostraca</taxon>
        <taxon>Eumalacostraca</taxon>
        <taxon>Eucarida</taxon>
        <taxon>Decapoda</taxon>
        <taxon>Pleocyemata</taxon>
        <taxon>Brachyura</taxon>
        <taxon>Eubrachyura</taxon>
        <taxon>Portunoidea</taxon>
        <taxon>Portunidae</taxon>
        <taxon>Portuninae</taxon>
        <taxon>Portunus</taxon>
    </lineage>
</organism>
<dbReference type="EMBL" id="VSRR010001655">
    <property type="protein sequence ID" value="MPC26815.1"/>
    <property type="molecule type" value="Genomic_DNA"/>
</dbReference>
<accession>A0A5B7E017</accession>
<keyword evidence="2" id="KW-1185">Reference proteome</keyword>
<gene>
    <name evidence="1" type="ORF">E2C01_019968</name>
</gene>
<name>A0A5B7E017_PORTR</name>
<proteinExistence type="predicted"/>
<comment type="caution">
    <text evidence="1">The sequence shown here is derived from an EMBL/GenBank/DDBJ whole genome shotgun (WGS) entry which is preliminary data.</text>
</comment>
<reference evidence="1 2" key="1">
    <citation type="submission" date="2019-05" db="EMBL/GenBank/DDBJ databases">
        <title>Another draft genome of Portunus trituberculatus and its Hox gene families provides insights of decapod evolution.</title>
        <authorList>
            <person name="Jeong J.-H."/>
            <person name="Song I."/>
            <person name="Kim S."/>
            <person name="Choi T."/>
            <person name="Kim D."/>
            <person name="Ryu S."/>
            <person name="Kim W."/>
        </authorList>
    </citation>
    <scope>NUCLEOTIDE SEQUENCE [LARGE SCALE GENOMIC DNA]</scope>
    <source>
        <tissue evidence="1">Muscle</tissue>
    </source>
</reference>